<feature type="compositionally biased region" description="Polar residues" evidence="1">
    <location>
        <begin position="101"/>
        <end position="113"/>
    </location>
</feature>
<evidence type="ECO:0000313" key="3">
    <source>
        <dbReference type="Proteomes" id="UP001497480"/>
    </source>
</evidence>
<organism evidence="2 3">
    <name type="scientific">Lupinus luteus</name>
    <name type="common">European yellow lupine</name>
    <dbReference type="NCBI Taxonomy" id="3873"/>
    <lineage>
        <taxon>Eukaryota</taxon>
        <taxon>Viridiplantae</taxon>
        <taxon>Streptophyta</taxon>
        <taxon>Embryophyta</taxon>
        <taxon>Tracheophyta</taxon>
        <taxon>Spermatophyta</taxon>
        <taxon>Magnoliopsida</taxon>
        <taxon>eudicotyledons</taxon>
        <taxon>Gunneridae</taxon>
        <taxon>Pentapetalae</taxon>
        <taxon>rosids</taxon>
        <taxon>fabids</taxon>
        <taxon>Fabales</taxon>
        <taxon>Fabaceae</taxon>
        <taxon>Papilionoideae</taxon>
        <taxon>50 kb inversion clade</taxon>
        <taxon>genistoids sensu lato</taxon>
        <taxon>core genistoids</taxon>
        <taxon>Genisteae</taxon>
        <taxon>Lupinus</taxon>
    </lineage>
</organism>
<accession>A0AAV1WAA2</accession>
<sequence length="178" mass="20295">MSSLQYRVVDWLLAMRNIIRLKGDNGKKRELNPNARRVRLADLKDRNQVIGRNQFIDIFSRRPLIPVVGGELYVDLTISSQDLNANDFNMGVRDSWRDIENQSGSSVGQGNPNLTPPSSGPSVIRDQKKGKPKNKRQGSRLRRNSNVEKNVGKHTVLCWMVDMGTIQPNDKVYYMDEN</sequence>
<dbReference type="Proteomes" id="UP001497480">
    <property type="component" value="Unassembled WGS sequence"/>
</dbReference>
<feature type="region of interest" description="Disordered" evidence="1">
    <location>
        <begin position="100"/>
        <end position="147"/>
    </location>
</feature>
<feature type="compositionally biased region" description="Basic residues" evidence="1">
    <location>
        <begin position="128"/>
        <end position="143"/>
    </location>
</feature>
<comment type="caution">
    <text evidence="2">The sequence shown here is derived from an EMBL/GenBank/DDBJ whole genome shotgun (WGS) entry which is preliminary data.</text>
</comment>
<dbReference type="AlphaFoldDB" id="A0AAV1WAA2"/>
<proteinExistence type="predicted"/>
<reference evidence="2 3" key="1">
    <citation type="submission" date="2024-03" db="EMBL/GenBank/DDBJ databases">
        <authorList>
            <person name="Martinez-Hernandez J."/>
        </authorList>
    </citation>
    <scope>NUCLEOTIDE SEQUENCE [LARGE SCALE GENOMIC DNA]</scope>
</reference>
<dbReference type="EMBL" id="CAXHTB010000005">
    <property type="protein sequence ID" value="CAL0306148.1"/>
    <property type="molecule type" value="Genomic_DNA"/>
</dbReference>
<protein>
    <submittedName>
        <fullName evidence="2">Uncharacterized protein</fullName>
    </submittedName>
</protein>
<gene>
    <name evidence="2" type="ORF">LLUT_LOCUS7208</name>
</gene>
<evidence type="ECO:0000256" key="1">
    <source>
        <dbReference type="SAM" id="MobiDB-lite"/>
    </source>
</evidence>
<keyword evidence="3" id="KW-1185">Reference proteome</keyword>
<evidence type="ECO:0000313" key="2">
    <source>
        <dbReference type="EMBL" id="CAL0306148.1"/>
    </source>
</evidence>
<name>A0AAV1WAA2_LUPLU</name>